<dbReference type="SUPFAM" id="SSF46934">
    <property type="entry name" value="UBA-like"/>
    <property type="match status" value="1"/>
</dbReference>
<evidence type="ECO:0000313" key="1">
    <source>
        <dbReference type="EMBL" id="GFE53549.1"/>
    </source>
</evidence>
<dbReference type="Gene3D" id="3.30.479.20">
    <property type="entry name" value="Elongation factor Ts, dimerisation domain"/>
    <property type="match status" value="1"/>
</dbReference>
<sequence>MLAGRILWHNARSFIAPSRRIALTRSYATGDQLGREQVEVIKQLRRLTRGGIVECKAALRRCNWDLDSAIKHIRQIQQSSEFDIDTDKQLFGKIALPKDITGERKAVIVELSCNCDFVTSSKEFAQLSHDVRNRIQKAVDSNDITSEHLSDGCGFRSLNVDIGNDLVYEPDNGTTLGQVLQRVSAEYKRKVILSNIVVYQGMPRVDHTGLYVHHKLDLAGSMIGDRLGIVTVRSQPKGSGDHSTIDNTLRQIAKCLALQIVANPLAGETAQHGVKQREVIMDIKDVLVETWLQPDVVRKHIHDLCDVSGVSAPKLGDNITIGDTLHCIEECIGSSHLTVPNALCMRIGNKPILYRQ</sequence>
<protein>
    <submittedName>
        <fullName evidence="1">Elongation factor Ts</fullName>
    </submittedName>
</protein>
<dbReference type="GO" id="GO:0070125">
    <property type="term" value="P:mitochondrial translational elongation"/>
    <property type="evidence" value="ECO:0007669"/>
    <property type="project" value="TreeGrafter"/>
</dbReference>
<dbReference type="InterPro" id="IPR001816">
    <property type="entry name" value="Transl_elong_EFTs/EF1B"/>
</dbReference>
<dbReference type="GO" id="GO:0003746">
    <property type="term" value="F:translation elongation factor activity"/>
    <property type="evidence" value="ECO:0007669"/>
    <property type="project" value="UniProtKB-KW"/>
</dbReference>
<keyword evidence="1" id="KW-0251">Elongation factor</keyword>
<dbReference type="PANTHER" id="PTHR11741:SF0">
    <property type="entry name" value="ELONGATION FACTOR TS, MITOCHONDRIAL"/>
    <property type="match status" value="1"/>
</dbReference>
<dbReference type="CDD" id="cd14275">
    <property type="entry name" value="UBA_EF-Ts"/>
    <property type="match status" value="1"/>
</dbReference>
<gene>
    <name evidence="1" type="ORF">BaOVIS_009530</name>
</gene>
<comment type="caution">
    <text evidence="1">The sequence shown here is derived from an EMBL/GenBank/DDBJ whole genome shotgun (WGS) entry which is preliminary data.</text>
</comment>
<proteinExistence type="predicted"/>
<keyword evidence="2" id="KW-1185">Reference proteome</keyword>
<accession>A0A9W5WU70</accession>
<dbReference type="PANTHER" id="PTHR11741">
    <property type="entry name" value="ELONGATION FACTOR TS"/>
    <property type="match status" value="1"/>
</dbReference>
<dbReference type="AlphaFoldDB" id="A0A9W5WU70"/>
<reference evidence="1" key="1">
    <citation type="submission" date="2019-12" db="EMBL/GenBank/DDBJ databases">
        <title>Genome sequence of Babesia ovis.</title>
        <authorList>
            <person name="Yamagishi J."/>
            <person name="Sevinc F."/>
            <person name="Xuan X."/>
        </authorList>
    </citation>
    <scope>NUCLEOTIDE SEQUENCE</scope>
    <source>
        <strain evidence="1">Selcuk</strain>
    </source>
</reference>
<dbReference type="InterPro" id="IPR036402">
    <property type="entry name" value="EF-Ts_dimer_sf"/>
</dbReference>
<evidence type="ECO:0000313" key="2">
    <source>
        <dbReference type="Proteomes" id="UP001057455"/>
    </source>
</evidence>
<dbReference type="GO" id="GO:0005739">
    <property type="term" value="C:mitochondrion"/>
    <property type="evidence" value="ECO:0007669"/>
    <property type="project" value="GOC"/>
</dbReference>
<dbReference type="SUPFAM" id="SSF54713">
    <property type="entry name" value="Elongation factor Ts (EF-Ts), dimerisation domain"/>
    <property type="match status" value="1"/>
</dbReference>
<dbReference type="Proteomes" id="UP001057455">
    <property type="component" value="Unassembled WGS sequence"/>
</dbReference>
<dbReference type="InterPro" id="IPR009060">
    <property type="entry name" value="UBA-like_sf"/>
</dbReference>
<dbReference type="Gene3D" id="1.10.8.10">
    <property type="entry name" value="DNA helicase RuvA subunit, C-terminal domain"/>
    <property type="match status" value="1"/>
</dbReference>
<organism evidence="1 2">
    <name type="scientific">Babesia ovis</name>
    <dbReference type="NCBI Taxonomy" id="5869"/>
    <lineage>
        <taxon>Eukaryota</taxon>
        <taxon>Sar</taxon>
        <taxon>Alveolata</taxon>
        <taxon>Apicomplexa</taxon>
        <taxon>Aconoidasida</taxon>
        <taxon>Piroplasmida</taxon>
        <taxon>Babesiidae</taxon>
        <taxon>Babesia</taxon>
    </lineage>
</organism>
<keyword evidence="1" id="KW-0648">Protein biosynthesis</keyword>
<name>A0A9W5WU70_BABOV</name>
<dbReference type="EMBL" id="BLIY01000006">
    <property type="protein sequence ID" value="GFE53549.1"/>
    <property type="molecule type" value="Genomic_DNA"/>
</dbReference>
<dbReference type="OrthoDB" id="277235at2759"/>